<dbReference type="InterPro" id="IPR050249">
    <property type="entry name" value="Pseudomonas-type_ThrB"/>
</dbReference>
<gene>
    <name evidence="3" type="primary">thrB</name>
    <name evidence="3" type="ORF">Lche_1284</name>
</gene>
<evidence type="ECO:0000313" key="3">
    <source>
        <dbReference type="EMBL" id="KTC79264.1"/>
    </source>
</evidence>
<dbReference type="RefSeq" id="WP_058387598.1">
    <property type="nucleotide sequence ID" value="NZ_LNXW01000013.1"/>
</dbReference>
<dbReference type="AlphaFoldDB" id="A0A0W0S7J9"/>
<proteinExistence type="inferred from homology"/>
<sequence length="317" mass="37068">MVWEDTLKKISNKTALEAASQWVDRPHNLQLINNQINCVYRFESAGKGFYLRMTHEQIRPQKELLAAIDFQQHLLQNDAPVSDVLVSNNGCYIESVRQDELFFWAQVCSEVPGTIMHFGYEGKNTYFLWGQALARLHRAAGTYQVKGHHFRSWQDLWNETADYLADEETAIQDLFHSLDQRFGYFTPNKVNFGLTHGDHRPGNVLFDGKQIHFIDFDEPVYHWFIADIAKPFLDLCSRPYAEWAEKFAWMIEGYQSILPIDAHLLQSINDFSQMKSLDIYLWCKYNWFEPTAPGGTPRAQWLNELRQMAFTPLFNLK</sequence>
<dbReference type="PANTHER" id="PTHR21064:SF6">
    <property type="entry name" value="AMINOGLYCOSIDE PHOSPHOTRANSFERASE DOMAIN-CONTAINING PROTEIN"/>
    <property type="match status" value="1"/>
</dbReference>
<name>A0A0W0S7J9_9GAMM</name>
<protein>
    <submittedName>
        <fullName evidence="3">Homoserine kinase</fullName>
        <ecNumber evidence="3">2.7.1.39</ecNumber>
    </submittedName>
</protein>
<dbReference type="EMBL" id="LNXW01000013">
    <property type="protein sequence ID" value="KTC79264.1"/>
    <property type="molecule type" value="Genomic_DNA"/>
</dbReference>
<dbReference type="Gene3D" id="3.90.1200.10">
    <property type="match status" value="1"/>
</dbReference>
<dbReference type="SUPFAM" id="SSF56112">
    <property type="entry name" value="Protein kinase-like (PK-like)"/>
    <property type="match status" value="1"/>
</dbReference>
<reference evidence="3 4" key="1">
    <citation type="submission" date="2015-11" db="EMBL/GenBank/DDBJ databases">
        <title>Genomic analysis of 38 Legionella species identifies large and diverse effector repertoires.</title>
        <authorList>
            <person name="Burstein D."/>
            <person name="Amaro F."/>
            <person name="Zusman T."/>
            <person name="Lifshitz Z."/>
            <person name="Cohen O."/>
            <person name="Gilbert J.A."/>
            <person name="Pupko T."/>
            <person name="Shuman H.A."/>
            <person name="Segal G."/>
        </authorList>
    </citation>
    <scope>NUCLEOTIDE SEQUENCE [LARGE SCALE GENOMIC DNA]</scope>
    <source>
        <strain evidence="3 4">ORW</strain>
    </source>
</reference>
<dbReference type="Proteomes" id="UP000054921">
    <property type="component" value="Unassembled WGS sequence"/>
</dbReference>
<evidence type="ECO:0000259" key="2">
    <source>
        <dbReference type="Pfam" id="PF01636"/>
    </source>
</evidence>
<keyword evidence="3" id="KW-0808">Transferase</keyword>
<dbReference type="PATRIC" id="fig|28084.5.peg.1400"/>
<dbReference type="InterPro" id="IPR011009">
    <property type="entry name" value="Kinase-like_dom_sf"/>
</dbReference>
<dbReference type="PANTHER" id="PTHR21064">
    <property type="entry name" value="AMINOGLYCOSIDE PHOSPHOTRANSFERASE DOMAIN-CONTAINING PROTEIN-RELATED"/>
    <property type="match status" value="1"/>
</dbReference>
<dbReference type="Pfam" id="PF01636">
    <property type="entry name" value="APH"/>
    <property type="match status" value="1"/>
</dbReference>
<accession>A0A0W0S7J9</accession>
<comment type="caution">
    <text evidence="3">The sequence shown here is derived from an EMBL/GenBank/DDBJ whole genome shotgun (WGS) entry which is preliminary data.</text>
</comment>
<organism evidence="3 4">
    <name type="scientific">Legionella cherrii</name>
    <dbReference type="NCBI Taxonomy" id="28084"/>
    <lineage>
        <taxon>Bacteria</taxon>
        <taxon>Pseudomonadati</taxon>
        <taxon>Pseudomonadota</taxon>
        <taxon>Gammaproteobacteria</taxon>
        <taxon>Legionellales</taxon>
        <taxon>Legionellaceae</taxon>
        <taxon>Legionella</taxon>
    </lineage>
</organism>
<dbReference type="InterPro" id="IPR002575">
    <property type="entry name" value="Aminoglycoside_PTrfase"/>
</dbReference>
<evidence type="ECO:0000313" key="4">
    <source>
        <dbReference type="Proteomes" id="UP000054921"/>
    </source>
</evidence>
<keyword evidence="3" id="KW-0418">Kinase</keyword>
<dbReference type="STRING" id="28084.Lche_1284"/>
<comment type="similarity">
    <text evidence="1">Belongs to the pseudomonas-type ThrB family.</text>
</comment>
<evidence type="ECO:0000256" key="1">
    <source>
        <dbReference type="ARBA" id="ARBA00038240"/>
    </source>
</evidence>
<feature type="domain" description="Aminoglycoside phosphotransferase" evidence="2">
    <location>
        <begin position="34"/>
        <end position="247"/>
    </location>
</feature>
<dbReference type="GO" id="GO:0004413">
    <property type="term" value="F:homoserine kinase activity"/>
    <property type="evidence" value="ECO:0007669"/>
    <property type="project" value="UniProtKB-EC"/>
</dbReference>
<dbReference type="OrthoDB" id="3806873at2"/>
<dbReference type="EC" id="2.7.1.39" evidence="3"/>